<dbReference type="Proteomes" id="UP000007161">
    <property type="component" value="Chromosome"/>
</dbReference>
<dbReference type="InterPro" id="IPR003439">
    <property type="entry name" value="ABC_transporter-like_ATP-bd"/>
</dbReference>
<dbReference type="PANTHER" id="PTHR42711">
    <property type="entry name" value="ABC TRANSPORTER ATP-BINDING PROTEIN"/>
    <property type="match status" value="1"/>
</dbReference>
<accession>H2J356</accession>
<keyword evidence="4" id="KW-0067">ATP-binding</keyword>
<dbReference type="PROSITE" id="PS50893">
    <property type="entry name" value="ABC_TRANSPORTER_2"/>
    <property type="match status" value="1"/>
</dbReference>
<dbReference type="SUPFAM" id="SSF52540">
    <property type="entry name" value="P-loop containing nucleoside triphosphate hydrolases"/>
    <property type="match status" value="1"/>
</dbReference>
<evidence type="ECO:0000313" key="7">
    <source>
        <dbReference type="EMBL" id="AEX84574.1"/>
    </source>
</evidence>
<sequence>MLKVKNLQKSLKKQIVLRNINFEVKEGEIFSLFGHNASGKSTLLKILSGIMMPDKGKILLNGKDLFKNNSVKKRICSVFQENLIPSDFKAIDFLLFYSKIVKSNYKKNEIMDFAKDFGIKNEDLKKKISQLSGGTKKKIEFLKSVINNDAQLYLFDEPTIGFDPDSQSKAWNYIKYLKKEGKIIILVTNIEQEMKELSTIRKIIIDGEIKDIEGVKVMKTLEFKVKNWKKHIKEIIEEIKGVEKVEVKAEIEKVKENIQEKFGNANMKIIDLSNTDITVDDVLEKLGVEKVQTVAIENNNVEYIIKVFLKEDHETIQNLILKTFIDNNVQVLHMEVI</sequence>
<organism evidence="7 8">
    <name type="scientific">Marinitoga piezophila (strain DSM 14283 / JCM 11233 / KA3)</name>
    <dbReference type="NCBI Taxonomy" id="443254"/>
    <lineage>
        <taxon>Bacteria</taxon>
        <taxon>Thermotogati</taxon>
        <taxon>Thermotogota</taxon>
        <taxon>Thermotogae</taxon>
        <taxon>Petrotogales</taxon>
        <taxon>Petrotogaceae</taxon>
        <taxon>Marinitoga</taxon>
    </lineage>
</organism>
<dbReference type="AlphaFoldDB" id="H2J356"/>
<feature type="coiled-coil region" evidence="5">
    <location>
        <begin position="218"/>
        <end position="245"/>
    </location>
</feature>
<reference evidence="8" key="2">
    <citation type="submission" date="2012-01" db="EMBL/GenBank/DDBJ databases">
        <title>Complete sequence of chromosome of Marinitoga piezophila KA3.</title>
        <authorList>
            <person name="Lucas S."/>
            <person name="Han J."/>
            <person name="Lapidus A."/>
            <person name="Cheng J.-F."/>
            <person name="Goodwin L."/>
            <person name="Pitluck S."/>
            <person name="Peters L."/>
            <person name="Mikhailova N."/>
            <person name="Teshima H."/>
            <person name="Detter J.C."/>
            <person name="Han C."/>
            <person name="Tapia R."/>
            <person name="Land M."/>
            <person name="Hauser L."/>
            <person name="Kyrpides N."/>
            <person name="Ivanova N."/>
            <person name="Pagani I."/>
            <person name="Jebbar M."/>
            <person name="Vannier P."/>
            <person name="Oger P."/>
            <person name="Cario A."/>
            <person name="Bartlett D."/>
            <person name="Noll K.M."/>
            <person name="Woyke T."/>
        </authorList>
    </citation>
    <scope>NUCLEOTIDE SEQUENCE [LARGE SCALE GENOMIC DNA]</scope>
    <source>
        <strain evidence="8">DSM 14283 / JCM 11233 / KA3</strain>
    </source>
</reference>
<dbReference type="CDD" id="cd03230">
    <property type="entry name" value="ABC_DR_subfamily_A"/>
    <property type="match status" value="1"/>
</dbReference>
<name>H2J356_MARPK</name>
<dbReference type="InterPro" id="IPR003593">
    <property type="entry name" value="AAA+_ATPase"/>
</dbReference>
<gene>
    <name evidence="7" type="ordered locus">Marpi_0117</name>
</gene>
<evidence type="ECO:0000259" key="6">
    <source>
        <dbReference type="PROSITE" id="PS50893"/>
    </source>
</evidence>
<dbReference type="InterPro" id="IPR027417">
    <property type="entry name" value="P-loop_NTPase"/>
</dbReference>
<dbReference type="InterPro" id="IPR050763">
    <property type="entry name" value="ABC_transporter_ATP-binding"/>
</dbReference>
<dbReference type="PANTHER" id="PTHR42711:SF5">
    <property type="entry name" value="ABC TRANSPORTER ATP-BINDING PROTEIN NATA"/>
    <property type="match status" value="1"/>
</dbReference>
<reference evidence="7 8" key="1">
    <citation type="journal article" date="2012" name="J. Bacteriol.">
        <title>Complete Genome Sequence of the Thermophilic, Piezophilic, Heterotrophic Bacterium Marinitoga piezophila KA3.</title>
        <authorList>
            <person name="Lucas S."/>
            <person name="Han J."/>
            <person name="Lapidus A."/>
            <person name="Cheng J.F."/>
            <person name="Goodwin L.A."/>
            <person name="Pitluck S."/>
            <person name="Peters L."/>
            <person name="Mikhailova N."/>
            <person name="Teshima H."/>
            <person name="Detter J.C."/>
            <person name="Han C."/>
            <person name="Tapia R."/>
            <person name="Land M."/>
            <person name="Hauser L."/>
            <person name="Kyrpides N.C."/>
            <person name="Ivanova N."/>
            <person name="Pagani I."/>
            <person name="Vannier P."/>
            <person name="Oger P."/>
            <person name="Bartlett D.H."/>
            <person name="Noll K.M."/>
            <person name="Woyke T."/>
            <person name="Jebbar M."/>
        </authorList>
    </citation>
    <scope>NUCLEOTIDE SEQUENCE [LARGE SCALE GENOMIC DNA]</scope>
    <source>
        <strain evidence="8">DSM 14283 / JCM 11233 / KA3</strain>
    </source>
</reference>
<dbReference type="HOGENOM" id="CLU_823379_0_0_0"/>
<dbReference type="eggNOG" id="COG1131">
    <property type="taxonomic scope" value="Bacteria"/>
</dbReference>
<dbReference type="SMART" id="SM00382">
    <property type="entry name" value="AAA"/>
    <property type="match status" value="1"/>
</dbReference>
<dbReference type="OrthoDB" id="9785229at2"/>
<keyword evidence="2" id="KW-0813">Transport</keyword>
<dbReference type="GO" id="GO:0005524">
    <property type="term" value="F:ATP binding"/>
    <property type="evidence" value="ECO:0007669"/>
    <property type="project" value="UniProtKB-KW"/>
</dbReference>
<dbReference type="GO" id="GO:0016887">
    <property type="term" value="F:ATP hydrolysis activity"/>
    <property type="evidence" value="ECO:0007669"/>
    <property type="project" value="InterPro"/>
</dbReference>
<keyword evidence="5" id="KW-0175">Coiled coil</keyword>
<dbReference type="STRING" id="443254.Marpi_0117"/>
<comment type="similarity">
    <text evidence="1">Belongs to the ABC transporter superfamily.</text>
</comment>
<proteinExistence type="inferred from homology"/>
<feature type="domain" description="ABC transporter" evidence="6">
    <location>
        <begin position="2"/>
        <end position="231"/>
    </location>
</feature>
<dbReference type="Pfam" id="PF00005">
    <property type="entry name" value="ABC_tran"/>
    <property type="match status" value="1"/>
</dbReference>
<evidence type="ECO:0000256" key="3">
    <source>
        <dbReference type="ARBA" id="ARBA00022741"/>
    </source>
</evidence>
<keyword evidence="3" id="KW-0547">Nucleotide-binding</keyword>
<dbReference type="RefSeq" id="WP_014295646.1">
    <property type="nucleotide sequence ID" value="NC_016751.1"/>
</dbReference>
<evidence type="ECO:0000256" key="1">
    <source>
        <dbReference type="ARBA" id="ARBA00005417"/>
    </source>
</evidence>
<dbReference type="KEGG" id="mpz:Marpi_0117"/>
<evidence type="ECO:0000256" key="5">
    <source>
        <dbReference type="SAM" id="Coils"/>
    </source>
</evidence>
<dbReference type="EMBL" id="CP003257">
    <property type="protein sequence ID" value="AEX84574.1"/>
    <property type="molecule type" value="Genomic_DNA"/>
</dbReference>
<evidence type="ECO:0000256" key="4">
    <source>
        <dbReference type="ARBA" id="ARBA00022840"/>
    </source>
</evidence>
<dbReference type="Gene3D" id="3.40.50.300">
    <property type="entry name" value="P-loop containing nucleotide triphosphate hydrolases"/>
    <property type="match status" value="1"/>
</dbReference>
<keyword evidence="8" id="KW-1185">Reference proteome</keyword>
<evidence type="ECO:0000256" key="2">
    <source>
        <dbReference type="ARBA" id="ARBA00022448"/>
    </source>
</evidence>
<protein>
    <submittedName>
        <fullName evidence="7">ABC-type multidrug transport system, ATPase component</fullName>
    </submittedName>
</protein>
<evidence type="ECO:0000313" key="8">
    <source>
        <dbReference type="Proteomes" id="UP000007161"/>
    </source>
</evidence>